<proteinExistence type="predicted"/>
<evidence type="ECO:0000313" key="2">
    <source>
        <dbReference type="Proteomes" id="UP000017396"/>
    </source>
</evidence>
<dbReference type="HOGENOM" id="CLU_1955942_0_0_3"/>
<dbReference type="AlphaFoldDB" id="U5QIZ5"/>
<dbReference type="EMBL" id="CP003587">
    <property type="protein sequence ID" value="AGY57599.1"/>
    <property type="molecule type" value="Genomic_DNA"/>
</dbReference>
<reference evidence="1 2" key="1">
    <citation type="journal article" date="2013" name="PLoS ONE">
        <title>Cultivation and Complete Genome Sequencing of Gloeobacter kilaueensis sp. nov., from a Lava Cave in Kilauea Caldera, Hawai'i.</title>
        <authorList>
            <person name="Saw J.H."/>
            <person name="Schatz M."/>
            <person name="Brown M.V."/>
            <person name="Kunkel D.D."/>
            <person name="Foster J.S."/>
            <person name="Shick H."/>
            <person name="Christensen S."/>
            <person name="Hou S."/>
            <person name="Wan X."/>
            <person name="Donachie S.P."/>
        </authorList>
    </citation>
    <scope>NUCLEOTIDE SEQUENCE [LARGE SCALE GENOMIC DNA]</scope>
    <source>
        <strain evidence="2">JS</strain>
    </source>
</reference>
<sequence length="122" mass="13819">MDILKTSPADELAIYLSCYPPARRPYLPAALQLYRSGNLAGERPIEGAEAITFVARWPISAHPTDRICCQIDFMDGSRRWHYALELTNCEWVGYLIELLAARSDAPPALPGAFYRRLLHRQS</sequence>
<name>U5QIZ5_GLOK1</name>
<dbReference type="STRING" id="1183438.GKIL_1353"/>
<organism evidence="1 2">
    <name type="scientific">Gloeobacter kilaueensis (strain ATCC BAA-2537 / CCAP 1431/1 / ULC 316 / JS1)</name>
    <dbReference type="NCBI Taxonomy" id="1183438"/>
    <lineage>
        <taxon>Bacteria</taxon>
        <taxon>Bacillati</taxon>
        <taxon>Cyanobacteriota</taxon>
        <taxon>Cyanophyceae</taxon>
        <taxon>Gloeobacterales</taxon>
        <taxon>Gloeobacteraceae</taxon>
        <taxon>Gloeobacter</taxon>
    </lineage>
</organism>
<dbReference type="InterPro" id="IPR054652">
    <property type="entry name" value="T4P_EbsA-like"/>
</dbReference>
<dbReference type="RefSeq" id="WP_023172693.1">
    <property type="nucleotide sequence ID" value="NC_022600.1"/>
</dbReference>
<accession>U5QIZ5</accession>
<dbReference type="KEGG" id="glj:GKIL_1353"/>
<gene>
    <name evidence="1" type="ORF">GKIL_1353</name>
</gene>
<dbReference type="eggNOG" id="ENOG50318FE">
    <property type="taxonomic scope" value="Bacteria"/>
</dbReference>
<dbReference type="OrthoDB" id="512629at2"/>
<dbReference type="Proteomes" id="UP000017396">
    <property type="component" value="Chromosome"/>
</dbReference>
<evidence type="ECO:0000313" key="1">
    <source>
        <dbReference type="EMBL" id="AGY57599.1"/>
    </source>
</evidence>
<dbReference type="NCBIfam" id="NF045587">
    <property type="entry name" value="T4P_biogen_EbsA"/>
    <property type="match status" value="1"/>
</dbReference>
<keyword evidence="2" id="KW-1185">Reference proteome</keyword>
<protein>
    <submittedName>
        <fullName evidence="1">Uncharacterized protein</fullName>
    </submittedName>
</protein>